<feature type="domain" description="HNH nuclease" evidence="2">
    <location>
        <begin position="183"/>
        <end position="221"/>
    </location>
</feature>
<dbReference type="Proteomes" id="UP000280307">
    <property type="component" value="Unassembled WGS sequence"/>
</dbReference>
<proteinExistence type="predicted"/>
<organism evidence="3 4">
    <name type="scientific">Candidatus Viridilinea halotolerans</name>
    <dbReference type="NCBI Taxonomy" id="2491704"/>
    <lineage>
        <taxon>Bacteria</taxon>
        <taxon>Bacillati</taxon>
        <taxon>Chloroflexota</taxon>
        <taxon>Chloroflexia</taxon>
        <taxon>Chloroflexales</taxon>
        <taxon>Chloroflexineae</taxon>
        <taxon>Oscillochloridaceae</taxon>
        <taxon>Candidatus Viridilinea</taxon>
    </lineage>
</organism>
<comment type="caution">
    <text evidence="3">The sequence shown here is derived from an EMBL/GenBank/DDBJ whole genome shotgun (WGS) entry which is preliminary data.</text>
</comment>
<dbReference type="Gene3D" id="3.90.75.10">
    <property type="entry name" value="Homing Intron 3 (I-ppo) Encoded Endonuclease, Chain A"/>
    <property type="match status" value="1"/>
</dbReference>
<sequence length="229" mass="25797">MLKSLNRRKREQRRAQYDTPRTERVPTVEQRRVQLATNICRIPAARLPAQTLMQLWALRPALLIALDEVSQRSHATVTLATSVGRYYGFEHDPETMEAIARDVGVKPSTVNGQLQRAYEVMHAWLATNHPALLVPVAADVLDQDPLFWSKVQRSDDPDGCWIWTGATDLGYGVLKRQGKKLQAHRYAYTLAKGNLTPGLHLIHRCGHRLCVNPDHLCEVSPGHQVADVC</sequence>
<evidence type="ECO:0000313" key="4">
    <source>
        <dbReference type="Proteomes" id="UP000280307"/>
    </source>
</evidence>
<dbReference type="SUPFAM" id="SSF54060">
    <property type="entry name" value="His-Me finger endonucleases"/>
    <property type="match status" value="1"/>
</dbReference>
<dbReference type="EMBL" id="RSAS01000889">
    <property type="protein sequence ID" value="RRR66041.1"/>
    <property type="molecule type" value="Genomic_DNA"/>
</dbReference>
<dbReference type="AlphaFoldDB" id="A0A426TRF8"/>
<dbReference type="InterPro" id="IPR044925">
    <property type="entry name" value="His-Me_finger_sf"/>
</dbReference>
<evidence type="ECO:0000256" key="1">
    <source>
        <dbReference type="SAM" id="MobiDB-lite"/>
    </source>
</evidence>
<evidence type="ECO:0000313" key="3">
    <source>
        <dbReference type="EMBL" id="RRR66041.1"/>
    </source>
</evidence>
<dbReference type="Pfam" id="PF13392">
    <property type="entry name" value="HNH_3"/>
    <property type="match status" value="1"/>
</dbReference>
<protein>
    <recommendedName>
        <fullName evidence="2">HNH nuclease domain-containing protein</fullName>
    </recommendedName>
</protein>
<gene>
    <name evidence="3" type="ORF">EI684_21480</name>
</gene>
<dbReference type="InterPro" id="IPR044930">
    <property type="entry name" value="Homing_endonuclease_His-Me"/>
</dbReference>
<feature type="compositionally biased region" description="Basic residues" evidence="1">
    <location>
        <begin position="1"/>
        <end position="12"/>
    </location>
</feature>
<dbReference type="GO" id="GO:0004519">
    <property type="term" value="F:endonuclease activity"/>
    <property type="evidence" value="ECO:0007669"/>
    <property type="project" value="InterPro"/>
</dbReference>
<name>A0A426TRF8_9CHLR</name>
<dbReference type="InterPro" id="IPR003615">
    <property type="entry name" value="HNH_nuc"/>
</dbReference>
<accession>A0A426TRF8</accession>
<reference evidence="3 4" key="1">
    <citation type="submission" date="2018-12" db="EMBL/GenBank/DDBJ databases">
        <title>Genome Sequence of Candidatus Viridilinea halotolerans isolated from saline sulfide-rich spring.</title>
        <authorList>
            <person name="Grouzdev D.S."/>
            <person name="Burganskaya E.I."/>
            <person name="Krutkina M.S."/>
            <person name="Sukhacheva M.V."/>
            <person name="Gorlenko V.M."/>
        </authorList>
    </citation>
    <scope>NUCLEOTIDE SEQUENCE [LARGE SCALE GENOMIC DNA]</scope>
    <source>
        <strain evidence="3">Chok-6</strain>
    </source>
</reference>
<feature type="region of interest" description="Disordered" evidence="1">
    <location>
        <begin position="1"/>
        <end position="25"/>
    </location>
</feature>
<evidence type="ECO:0000259" key="2">
    <source>
        <dbReference type="Pfam" id="PF13392"/>
    </source>
</evidence>
<feature type="compositionally biased region" description="Basic and acidic residues" evidence="1">
    <location>
        <begin position="13"/>
        <end position="25"/>
    </location>
</feature>